<sequence length="472" mass="54343">MSNLPDEAFRNTIGTIDESGKRKFIFPKKPSGKFYDYRKWVSYVLLAILIANPFIKVNGNQFMMFNVMERRFNIFGFPFWPQDFYLFVISLLVGIVFIILFTVVFGRIFCGWICPQTIFLEMVFRRIEYWIDGDRGAQSRLAKQEWNAEKIRKRLIKWTIFFLISFVIANVFLAYLVGSDALFLMVEQGPIQEASNFIALLIFTGVFYFVFVWFREQVCIIACPYGRLQGVLLDNKSINVAYDFVRGEKEAGRAKFSKKEDRATTGKGDCIDCHQCVHVCPMGIDIRNGTQLECTNCTACIDECDTIMENVGLPNGLIRYATEDEIARNEPFKFTARMKGYTAVLLILMSVFVGMLFLRTDVQAIILRLPGQLFQHKGDQISNVYTYKIVNKTVKDYNDIHFELIDQKGNIRNVGKTHFKVKKEGISQGTLFIEIDQVLLESDKTKVKIGIYNGEELLETTTTNFLGPRSFN</sequence>
<keyword evidence="6" id="KW-0411">Iron-sulfur</keyword>
<evidence type="ECO:0000256" key="7">
    <source>
        <dbReference type="SAM" id="Phobius"/>
    </source>
</evidence>
<dbReference type="EMBL" id="MUGW01000001">
    <property type="protein sequence ID" value="OXA97275.1"/>
    <property type="molecule type" value="Genomic_DNA"/>
</dbReference>
<feature type="domain" description="4Fe-4S ferredoxin-type" evidence="8">
    <location>
        <begin position="261"/>
        <end position="289"/>
    </location>
</feature>
<keyword evidence="7" id="KW-1133">Transmembrane helix</keyword>
<protein>
    <submittedName>
        <fullName evidence="9">Cytochrome c oxidase accessory protein CcoG</fullName>
    </submittedName>
</protein>
<feature type="transmembrane region" description="Helical" evidence="7">
    <location>
        <begin position="340"/>
        <end position="358"/>
    </location>
</feature>
<name>A0A226HSR6_9FLAO</name>
<keyword evidence="4" id="KW-0249">Electron transport</keyword>
<evidence type="ECO:0000256" key="1">
    <source>
        <dbReference type="ARBA" id="ARBA00022448"/>
    </source>
</evidence>
<evidence type="ECO:0000313" key="10">
    <source>
        <dbReference type="Proteomes" id="UP000198345"/>
    </source>
</evidence>
<dbReference type="Pfam" id="PF11614">
    <property type="entry name" value="FixG_C"/>
    <property type="match status" value="1"/>
</dbReference>
<evidence type="ECO:0000313" key="9">
    <source>
        <dbReference type="EMBL" id="OXA97275.1"/>
    </source>
</evidence>
<gene>
    <name evidence="9" type="ORF">B0A66_00085</name>
</gene>
<keyword evidence="3" id="KW-0479">Metal-binding</keyword>
<dbReference type="GO" id="GO:0005886">
    <property type="term" value="C:plasma membrane"/>
    <property type="evidence" value="ECO:0007669"/>
    <property type="project" value="TreeGrafter"/>
</dbReference>
<dbReference type="NCBIfam" id="TIGR02745">
    <property type="entry name" value="ccoG_rdxA_fixG"/>
    <property type="match status" value="1"/>
</dbReference>
<accession>A0A226HSR6</accession>
<keyword evidence="5" id="KW-0408">Iron</keyword>
<dbReference type="PROSITE" id="PS00198">
    <property type="entry name" value="4FE4S_FER_1"/>
    <property type="match status" value="1"/>
</dbReference>
<dbReference type="PANTHER" id="PTHR30176">
    <property type="entry name" value="FERREDOXIN-TYPE PROTEIN NAPH"/>
    <property type="match status" value="1"/>
</dbReference>
<dbReference type="GO" id="GO:0051539">
    <property type="term" value="F:4 iron, 4 sulfur cluster binding"/>
    <property type="evidence" value="ECO:0007669"/>
    <property type="project" value="UniProtKB-KW"/>
</dbReference>
<evidence type="ECO:0000256" key="6">
    <source>
        <dbReference type="ARBA" id="ARBA00023014"/>
    </source>
</evidence>
<dbReference type="SUPFAM" id="SSF54862">
    <property type="entry name" value="4Fe-4S ferredoxins"/>
    <property type="match status" value="1"/>
</dbReference>
<evidence type="ECO:0000256" key="2">
    <source>
        <dbReference type="ARBA" id="ARBA00022485"/>
    </source>
</evidence>
<dbReference type="Pfam" id="PF13746">
    <property type="entry name" value="Fer4_18"/>
    <property type="match status" value="1"/>
</dbReference>
<dbReference type="InterPro" id="IPR009051">
    <property type="entry name" value="Helical_ferredxn"/>
</dbReference>
<feature type="transmembrane region" description="Helical" evidence="7">
    <location>
        <begin position="155"/>
        <end position="177"/>
    </location>
</feature>
<evidence type="ECO:0000256" key="4">
    <source>
        <dbReference type="ARBA" id="ARBA00022982"/>
    </source>
</evidence>
<feature type="transmembrane region" description="Helical" evidence="7">
    <location>
        <begin position="197"/>
        <end position="214"/>
    </location>
</feature>
<dbReference type="InterPro" id="IPR051684">
    <property type="entry name" value="Electron_Trans/Redox"/>
</dbReference>
<dbReference type="PANTHER" id="PTHR30176:SF3">
    <property type="entry name" value="FERREDOXIN-TYPE PROTEIN NAPH"/>
    <property type="match status" value="1"/>
</dbReference>
<keyword evidence="7" id="KW-0812">Transmembrane</keyword>
<evidence type="ECO:0000256" key="5">
    <source>
        <dbReference type="ARBA" id="ARBA00023004"/>
    </source>
</evidence>
<keyword evidence="2" id="KW-0004">4Fe-4S</keyword>
<comment type="caution">
    <text evidence="9">The sequence shown here is derived from an EMBL/GenBank/DDBJ whole genome shotgun (WGS) entry which is preliminary data.</text>
</comment>
<dbReference type="InterPro" id="IPR032879">
    <property type="entry name" value="FixG_C"/>
</dbReference>
<dbReference type="InterPro" id="IPR017900">
    <property type="entry name" value="4Fe4S_Fe_S_CS"/>
</dbReference>
<dbReference type="AlphaFoldDB" id="A0A226HSR6"/>
<proteinExistence type="predicted"/>
<keyword evidence="7" id="KW-0472">Membrane</keyword>
<evidence type="ECO:0000256" key="3">
    <source>
        <dbReference type="ARBA" id="ARBA00022723"/>
    </source>
</evidence>
<feature type="transmembrane region" description="Helical" evidence="7">
    <location>
        <begin position="84"/>
        <end position="110"/>
    </location>
</feature>
<organism evidence="9 10">
    <name type="scientific">Flavobacterium hercynium</name>
    <dbReference type="NCBI Taxonomy" id="387094"/>
    <lineage>
        <taxon>Bacteria</taxon>
        <taxon>Pseudomonadati</taxon>
        <taxon>Bacteroidota</taxon>
        <taxon>Flavobacteriia</taxon>
        <taxon>Flavobacteriales</taxon>
        <taxon>Flavobacteriaceae</taxon>
        <taxon>Flavobacterium</taxon>
    </lineage>
</organism>
<evidence type="ECO:0000259" key="8">
    <source>
        <dbReference type="PROSITE" id="PS51379"/>
    </source>
</evidence>
<keyword evidence="10" id="KW-1185">Reference proteome</keyword>
<dbReference type="InterPro" id="IPR013783">
    <property type="entry name" value="Ig-like_fold"/>
</dbReference>
<dbReference type="Proteomes" id="UP000198345">
    <property type="component" value="Unassembled WGS sequence"/>
</dbReference>
<dbReference type="Gene3D" id="2.60.40.10">
    <property type="entry name" value="Immunoglobulins"/>
    <property type="match status" value="1"/>
</dbReference>
<dbReference type="RefSeq" id="WP_089047811.1">
    <property type="nucleotide sequence ID" value="NZ_FXTV01000005.1"/>
</dbReference>
<dbReference type="InterPro" id="IPR014116">
    <property type="entry name" value="Cyt_c_oxidase_cbb3_FixG"/>
</dbReference>
<dbReference type="PROSITE" id="PS51379">
    <property type="entry name" value="4FE4S_FER_2"/>
    <property type="match status" value="1"/>
</dbReference>
<keyword evidence="1" id="KW-0813">Transport</keyword>
<dbReference type="Pfam" id="PF12801">
    <property type="entry name" value="Fer4_5"/>
    <property type="match status" value="1"/>
</dbReference>
<feature type="transmembrane region" description="Helical" evidence="7">
    <location>
        <begin position="37"/>
        <end position="55"/>
    </location>
</feature>
<dbReference type="InterPro" id="IPR017896">
    <property type="entry name" value="4Fe4S_Fe-S-bd"/>
</dbReference>
<dbReference type="GO" id="GO:0046872">
    <property type="term" value="F:metal ion binding"/>
    <property type="evidence" value="ECO:0007669"/>
    <property type="project" value="UniProtKB-KW"/>
</dbReference>
<dbReference type="Gene3D" id="1.10.1060.10">
    <property type="entry name" value="Alpha-helical ferredoxin"/>
    <property type="match status" value="1"/>
</dbReference>
<dbReference type="OrthoDB" id="9811700at2"/>
<reference evidence="9 10" key="1">
    <citation type="submission" date="2016-11" db="EMBL/GenBank/DDBJ databases">
        <title>Whole genomes of Flavobacteriaceae.</title>
        <authorList>
            <person name="Stine C."/>
            <person name="Li C."/>
            <person name="Tadesse D."/>
        </authorList>
    </citation>
    <scope>NUCLEOTIDE SEQUENCE [LARGE SCALE GENOMIC DNA]</scope>
    <source>
        <strain evidence="9 10">DSM 18292</strain>
    </source>
</reference>